<dbReference type="Proteomes" id="UP001356427">
    <property type="component" value="Unassembled WGS sequence"/>
</dbReference>
<sequence>MEGLSFSMGSMVIPKTLLRMQGFGAAVLGLMVLVTMITAGSPAAVNWSSLDPTMLEEFQEKASSWTESPSALLVSHTEASEHPDETTTTALPSPGHLPPESTLTLTQWGLSAFQNSKSLTSRDPLPIGPDPLSTPL</sequence>
<evidence type="ECO:0000313" key="3">
    <source>
        <dbReference type="Proteomes" id="UP001356427"/>
    </source>
</evidence>
<organism evidence="2 3">
    <name type="scientific">Coregonus suidteri</name>
    <dbReference type="NCBI Taxonomy" id="861788"/>
    <lineage>
        <taxon>Eukaryota</taxon>
        <taxon>Metazoa</taxon>
        <taxon>Chordata</taxon>
        <taxon>Craniata</taxon>
        <taxon>Vertebrata</taxon>
        <taxon>Euteleostomi</taxon>
        <taxon>Actinopterygii</taxon>
        <taxon>Neopterygii</taxon>
        <taxon>Teleostei</taxon>
        <taxon>Protacanthopterygii</taxon>
        <taxon>Salmoniformes</taxon>
        <taxon>Salmonidae</taxon>
        <taxon>Coregoninae</taxon>
        <taxon>Coregonus</taxon>
    </lineage>
</organism>
<comment type="caution">
    <text evidence="2">The sequence shown here is derived from an EMBL/GenBank/DDBJ whole genome shotgun (WGS) entry which is preliminary data.</text>
</comment>
<dbReference type="EMBL" id="JAGTTL010000007">
    <property type="protein sequence ID" value="KAK6320002.1"/>
    <property type="molecule type" value="Genomic_DNA"/>
</dbReference>
<accession>A0AAN8RAS5</accession>
<evidence type="ECO:0000313" key="2">
    <source>
        <dbReference type="EMBL" id="KAK6320002.1"/>
    </source>
</evidence>
<feature type="compositionally biased region" description="Pro residues" evidence="1">
    <location>
        <begin position="126"/>
        <end position="136"/>
    </location>
</feature>
<feature type="region of interest" description="Disordered" evidence="1">
    <location>
        <begin position="115"/>
        <end position="136"/>
    </location>
</feature>
<evidence type="ECO:0000256" key="1">
    <source>
        <dbReference type="SAM" id="MobiDB-lite"/>
    </source>
</evidence>
<name>A0AAN8RAS5_9TELE</name>
<feature type="region of interest" description="Disordered" evidence="1">
    <location>
        <begin position="61"/>
        <end position="102"/>
    </location>
</feature>
<keyword evidence="3" id="KW-1185">Reference proteome</keyword>
<proteinExistence type="predicted"/>
<dbReference type="AlphaFoldDB" id="A0AAN8RAS5"/>
<protein>
    <submittedName>
        <fullName evidence="2">Uncharacterized protein</fullName>
    </submittedName>
</protein>
<reference evidence="2 3" key="1">
    <citation type="submission" date="2021-04" db="EMBL/GenBank/DDBJ databases">
        <authorList>
            <person name="De Guttry C."/>
            <person name="Zahm M."/>
            <person name="Klopp C."/>
            <person name="Cabau C."/>
            <person name="Louis A."/>
            <person name="Berthelot C."/>
            <person name="Parey E."/>
            <person name="Roest Crollius H."/>
            <person name="Montfort J."/>
            <person name="Robinson-Rechavi M."/>
            <person name="Bucao C."/>
            <person name="Bouchez O."/>
            <person name="Gislard M."/>
            <person name="Lluch J."/>
            <person name="Milhes M."/>
            <person name="Lampietro C."/>
            <person name="Lopez Roques C."/>
            <person name="Donnadieu C."/>
            <person name="Braasch I."/>
            <person name="Desvignes T."/>
            <person name="Postlethwait J."/>
            <person name="Bobe J."/>
            <person name="Wedekind C."/>
            <person name="Guiguen Y."/>
        </authorList>
    </citation>
    <scope>NUCLEOTIDE SEQUENCE [LARGE SCALE GENOMIC DNA]</scope>
    <source>
        <strain evidence="2">Cs_M1</strain>
        <tissue evidence="2">Blood</tissue>
    </source>
</reference>
<gene>
    <name evidence="2" type="ORF">J4Q44_G00091090</name>
</gene>